<dbReference type="Proteomes" id="UP000887580">
    <property type="component" value="Unplaced"/>
</dbReference>
<protein>
    <submittedName>
        <fullName evidence="2">Peptidase A1 domain-containing protein</fullName>
    </submittedName>
</protein>
<proteinExistence type="predicted"/>
<reference evidence="2" key="1">
    <citation type="submission" date="2022-11" db="UniProtKB">
        <authorList>
            <consortium name="WormBaseParasite"/>
        </authorList>
    </citation>
    <scope>IDENTIFICATION</scope>
</reference>
<sequence length="327" mass="36161">MVIFDTATSNFWVPDISVCNTNTNCPSYCVESTFCTWLCDTSCCVSQKDGCPTYLFNSTKSSTYISTGKNITIAAMQCILGEDIVRFGTAGNPQLIIPKTQFAQTLTIPDFTNDAINGIMGLGFQEYADGNVMPPLINAINQNLLDKPLFTLYLNKEDLPQNAIGGIITYGDVDTVHCSSNFSYYPLTSKKLFQFQLDSVSVGNFTASSTNWNVIADTGTAFIGGPDMIIRSIAQQLNGIYNEDYGIYNFDCNSTISPIIFTIGGRDYPIEQEQLIINLETGDCALTLFSYGDDSEPTWIFGYSWFRSYCTVFDFGQKNIGFAKPIF</sequence>
<organism evidence="1 2">
    <name type="scientific">Panagrolaimus sp. PS1159</name>
    <dbReference type="NCBI Taxonomy" id="55785"/>
    <lineage>
        <taxon>Eukaryota</taxon>
        <taxon>Metazoa</taxon>
        <taxon>Ecdysozoa</taxon>
        <taxon>Nematoda</taxon>
        <taxon>Chromadorea</taxon>
        <taxon>Rhabditida</taxon>
        <taxon>Tylenchina</taxon>
        <taxon>Panagrolaimomorpha</taxon>
        <taxon>Panagrolaimoidea</taxon>
        <taxon>Panagrolaimidae</taxon>
        <taxon>Panagrolaimus</taxon>
    </lineage>
</organism>
<dbReference type="WBParaSite" id="PS1159_v2.g19653.t1">
    <property type="protein sequence ID" value="PS1159_v2.g19653.t1"/>
    <property type="gene ID" value="PS1159_v2.g19653"/>
</dbReference>
<name>A0AC35FRC8_9BILA</name>
<evidence type="ECO:0000313" key="1">
    <source>
        <dbReference type="Proteomes" id="UP000887580"/>
    </source>
</evidence>
<accession>A0AC35FRC8</accession>
<evidence type="ECO:0000313" key="2">
    <source>
        <dbReference type="WBParaSite" id="PS1159_v2.g19653.t1"/>
    </source>
</evidence>